<dbReference type="OrthoDB" id="1939092at2759"/>
<dbReference type="PhylomeDB" id="A0A068TNX2"/>
<evidence type="ECO:0000313" key="3">
    <source>
        <dbReference type="Proteomes" id="UP000295252"/>
    </source>
</evidence>
<evidence type="ECO:0008006" key="4">
    <source>
        <dbReference type="Google" id="ProtNLM"/>
    </source>
</evidence>
<dbReference type="InParanoid" id="A0A068TNX2"/>
<gene>
    <name evidence="2" type="ORF">GSCOC_T00021901001</name>
</gene>
<feature type="region of interest" description="Disordered" evidence="1">
    <location>
        <begin position="735"/>
        <end position="758"/>
    </location>
</feature>
<feature type="compositionally biased region" description="Low complexity" evidence="1">
    <location>
        <begin position="323"/>
        <end position="333"/>
    </location>
</feature>
<dbReference type="AlphaFoldDB" id="A0A068TNX2"/>
<evidence type="ECO:0000313" key="2">
    <source>
        <dbReference type="EMBL" id="CDO97951.1"/>
    </source>
</evidence>
<dbReference type="Gramene" id="CDO97951">
    <property type="protein sequence ID" value="CDO97951"/>
    <property type="gene ID" value="GSCOC_T00021901001"/>
</dbReference>
<protein>
    <recommendedName>
        <fullName evidence="4">Protein EARLY FLOWERING 3-like</fullName>
    </recommendedName>
</protein>
<feature type="region of interest" description="Disordered" evidence="1">
    <location>
        <begin position="290"/>
        <end position="364"/>
    </location>
</feature>
<sequence length="758" mass="84358">MRGGKDEKKQMDPLFPRLHINDAEGIGPRAPPRNKMALCEQVNAPSQRFSSGSMSLRTLSSRTRTNSDASPLLNHVSLFCSSPKCSHMAERLKSNSSAGMSLNTKYSELQILSSGNFQSFSARKPLKMTAEYTLFRPCDFFNSITSFAKKDGNKDDIRIPYSDQREKTFNCSSVGFKMQKEKVNSSSLGFSGKPESTFERQEMEMRRNDAKSREHPRNQAEVSFKVSEVSDGNFEKLPDQFTEENILVDTAPSVVAVYGTCGSGRRAVEPINHAKTNDLVNDISTSHITRAQAHQECRNLPTGTDIDDNISKNPERHSRKRSFSSLESLSCSSPPTADNNRIPRRLESVNERPKGNHCASRVGNDARHIAISDNSVMDSKSGLHVSPDDVVGMIGPKFFWSARRTIAHQQRIFALQIFELHRLIKVQRLIAGSPEMFFEDSVIFTKPSIDRSSEKKFQLQSFPELPSLFLKPKVDALNPKPSCLDYVAEEAHGKLPPPAYETENRYDTPKSPLKPYSGVTPMTLAIEAKFGPWCFPAPPGNQWLIPVKSPSEGLVYKPYAGPCPPTLGCIAPIYGGCSTMCLTRMDAEHVNCTAYGIPTSLGRSCCFQPHALPVMNTENSSSAAEQTSPFVTARSSRPDNHRVATYDINYIIPYRSLDAITSHRTGIMTDSTRIMQVSKSCSDFPGSTASNLDERVQADELSLFPMTPTVQRSKHPMQNNNNEQQIQVIKVVPHNPKSASESAARIFRSIQEEKKQQE</sequence>
<accession>A0A068TNX2</accession>
<proteinExistence type="predicted"/>
<organism evidence="2 3">
    <name type="scientific">Coffea canephora</name>
    <name type="common">Robusta coffee</name>
    <dbReference type="NCBI Taxonomy" id="49390"/>
    <lineage>
        <taxon>Eukaryota</taxon>
        <taxon>Viridiplantae</taxon>
        <taxon>Streptophyta</taxon>
        <taxon>Embryophyta</taxon>
        <taxon>Tracheophyta</taxon>
        <taxon>Spermatophyta</taxon>
        <taxon>Magnoliopsida</taxon>
        <taxon>eudicotyledons</taxon>
        <taxon>Gunneridae</taxon>
        <taxon>Pentapetalae</taxon>
        <taxon>asterids</taxon>
        <taxon>lamiids</taxon>
        <taxon>Gentianales</taxon>
        <taxon>Rubiaceae</taxon>
        <taxon>Ixoroideae</taxon>
        <taxon>Gardenieae complex</taxon>
        <taxon>Bertiereae - Coffeeae clade</taxon>
        <taxon>Coffeeae</taxon>
        <taxon>Coffea</taxon>
    </lineage>
</organism>
<keyword evidence="3" id="KW-1185">Reference proteome</keyword>
<feature type="compositionally biased region" description="Basic and acidic residues" evidence="1">
    <location>
        <begin position="344"/>
        <end position="354"/>
    </location>
</feature>
<name>A0A068TNX2_COFCA</name>
<dbReference type="OMA" id="YEQFTFP"/>
<dbReference type="InterPro" id="IPR039319">
    <property type="entry name" value="ELF3-like"/>
</dbReference>
<reference evidence="3" key="1">
    <citation type="journal article" date="2014" name="Science">
        <title>The coffee genome provides insight into the convergent evolution of caffeine biosynthesis.</title>
        <authorList>
            <person name="Denoeud F."/>
            <person name="Carretero-Paulet L."/>
            <person name="Dereeper A."/>
            <person name="Droc G."/>
            <person name="Guyot R."/>
            <person name="Pietrella M."/>
            <person name="Zheng C."/>
            <person name="Alberti A."/>
            <person name="Anthony F."/>
            <person name="Aprea G."/>
            <person name="Aury J.M."/>
            <person name="Bento P."/>
            <person name="Bernard M."/>
            <person name="Bocs S."/>
            <person name="Campa C."/>
            <person name="Cenci A."/>
            <person name="Combes M.C."/>
            <person name="Crouzillat D."/>
            <person name="Da Silva C."/>
            <person name="Daddiego L."/>
            <person name="De Bellis F."/>
            <person name="Dussert S."/>
            <person name="Garsmeur O."/>
            <person name="Gayraud T."/>
            <person name="Guignon V."/>
            <person name="Jahn K."/>
            <person name="Jamilloux V."/>
            <person name="Joet T."/>
            <person name="Labadie K."/>
            <person name="Lan T."/>
            <person name="Leclercq J."/>
            <person name="Lepelley M."/>
            <person name="Leroy T."/>
            <person name="Li L.T."/>
            <person name="Librado P."/>
            <person name="Lopez L."/>
            <person name="Munoz A."/>
            <person name="Noel B."/>
            <person name="Pallavicini A."/>
            <person name="Perrotta G."/>
            <person name="Poncet V."/>
            <person name="Pot D."/>
            <person name="Priyono X."/>
            <person name="Rigoreau M."/>
            <person name="Rouard M."/>
            <person name="Rozas J."/>
            <person name="Tranchant-Dubreuil C."/>
            <person name="VanBuren R."/>
            <person name="Zhang Q."/>
            <person name="Andrade A.C."/>
            <person name="Argout X."/>
            <person name="Bertrand B."/>
            <person name="de Kochko A."/>
            <person name="Graziosi G."/>
            <person name="Henry R.J."/>
            <person name="Jayarama X."/>
            <person name="Ming R."/>
            <person name="Nagai C."/>
            <person name="Rounsley S."/>
            <person name="Sankoff D."/>
            <person name="Giuliano G."/>
            <person name="Albert V.A."/>
            <person name="Wincker P."/>
            <person name="Lashermes P."/>
        </authorList>
    </citation>
    <scope>NUCLEOTIDE SEQUENCE [LARGE SCALE GENOMIC DNA]</scope>
    <source>
        <strain evidence="3">cv. DH200-94</strain>
    </source>
</reference>
<dbReference type="PANTHER" id="PTHR34281:SF24">
    <property type="entry name" value="PROTEIN EARLY FLOWERING 3-LIKE"/>
    <property type="match status" value="1"/>
</dbReference>
<dbReference type="EMBL" id="HG739086">
    <property type="protein sequence ID" value="CDO97951.1"/>
    <property type="molecule type" value="Genomic_DNA"/>
</dbReference>
<evidence type="ECO:0000256" key="1">
    <source>
        <dbReference type="SAM" id="MobiDB-lite"/>
    </source>
</evidence>
<dbReference type="PANTHER" id="PTHR34281">
    <property type="entry name" value="PROTEIN EARLY FLOWERING 3"/>
    <property type="match status" value="1"/>
</dbReference>
<dbReference type="Proteomes" id="UP000295252">
    <property type="component" value="Chromosome VI"/>
</dbReference>
<dbReference type="GO" id="GO:2000028">
    <property type="term" value="P:regulation of photoperiodism, flowering"/>
    <property type="evidence" value="ECO:0007669"/>
    <property type="project" value="InterPro"/>
</dbReference>
<dbReference type="STRING" id="49390.A0A068TNX2"/>